<dbReference type="InterPro" id="IPR051210">
    <property type="entry name" value="Ub_ligase/GEF_domain"/>
</dbReference>
<protein>
    <recommendedName>
        <fullName evidence="4">RCC1-like domain-containing protein</fullName>
    </recommendedName>
</protein>
<dbReference type="EMBL" id="AP026798">
    <property type="protein sequence ID" value="BDR52254.1"/>
    <property type="molecule type" value="Genomic_DNA"/>
</dbReference>
<dbReference type="Pfam" id="PF25390">
    <property type="entry name" value="WD40_RLD"/>
    <property type="match status" value="2"/>
</dbReference>
<keyword evidence="1" id="KW-0677">Repeat</keyword>
<feature type="domain" description="RCC1-like" evidence="4">
    <location>
        <begin position="68"/>
        <end position="279"/>
    </location>
</feature>
<dbReference type="InterPro" id="IPR058923">
    <property type="entry name" value="RCC1-like_dom"/>
</dbReference>
<keyword evidence="6" id="KW-1185">Reference proteome</keyword>
<dbReference type="Proteomes" id="UP001321766">
    <property type="component" value="Chromosome"/>
</dbReference>
<dbReference type="InterPro" id="IPR013378">
    <property type="entry name" value="InlB-like_B-rpt"/>
</dbReference>
<reference evidence="5 6" key="1">
    <citation type="journal article" date="2023" name="Microbiol. Spectr.">
        <title>Symbiosis of Carpenter Bees with Uncharacterized Lactic Acid Bacteria Showing NAD Auxotrophy.</title>
        <authorList>
            <person name="Kawasaki S."/>
            <person name="Ozawa K."/>
            <person name="Mori T."/>
            <person name="Yamamoto A."/>
            <person name="Ito M."/>
            <person name="Ohkuma M."/>
            <person name="Sakamoto M."/>
            <person name="Matsutani M."/>
        </authorList>
    </citation>
    <scope>NUCLEOTIDE SEQUENCE [LARGE SCALE GENOMIC DNA]</scope>
    <source>
        <strain evidence="5 6">Kim37-2</strain>
    </source>
</reference>
<dbReference type="PROSITE" id="PS50012">
    <property type="entry name" value="RCC1_3"/>
    <property type="match status" value="10"/>
</dbReference>
<keyword evidence="3" id="KW-0732">Signal</keyword>
<dbReference type="PROSITE" id="PS00626">
    <property type="entry name" value="RCC1_2"/>
    <property type="match status" value="1"/>
</dbReference>
<name>A0ABM8B5V9_9BIFI</name>
<dbReference type="Pfam" id="PF09479">
    <property type="entry name" value="Flg_new"/>
    <property type="match status" value="1"/>
</dbReference>
<evidence type="ECO:0000256" key="3">
    <source>
        <dbReference type="SAM" id="SignalP"/>
    </source>
</evidence>
<dbReference type="PANTHER" id="PTHR22870:SF408">
    <property type="entry name" value="OS09G0560450 PROTEIN"/>
    <property type="match status" value="1"/>
</dbReference>
<dbReference type="InterPro" id="IPR000408">
    <property type="entry name" value="Reg_chr_condens"/>
</dbReference>
<feature type="compositionally biased region" description="Low complexity" evidence="2">
    <location>
        <begin position="915"/>
        <end position="936"/>
    </location>
</feature>
<evidence type="ECO:0000256" key="2">
    <source>
        <dbReference type="SAM" id="MobiDB-lite"/>
    </source>
</evidence>
<dbReference type="PRINTS" id="PR00633">
    <property type="entry name" value="RCCNDNSATION"/>
</dbReference>
<feature type="region of interest" description="Disordered" evidence="2">
    <location>
        <begin position="915"/>
        <end position="952"/>
    </location>
</feature>
<dbReference type="InterPro" id="IPR009091">
    <property type="entry name" value="RCC1/BLIP-II"/>
</dbReference>
<feature type="chain" id="PRO_5045271552" description="RCC1-like domain-containing protein" evidence="3">
    <location>
        <begin position="33"/>
        <end position="952"/>
    </location>
</feature>
<dbReference type="Pfam" id="PF00415">
    <property type="entry name" value="RCC1"/>
    <property type="match status" value="2"/>
</dbReference>
<evidence type="ECO:0000259" key="4">
    <source>
        <dbReference type="Pfam" id="PF25390"/>
    </source>
</evidence>
<feature type="signal peptide" evidence="3">
    <location>
        <begin position="1"/>
        <end position="32"/>
    </location>
</feature>
<evidence type="ECO:0000313" key="5">
    <source>
        <dbReference type="EMBL" id="BDR52254.1"/>
    </source>
</evidence>
<accession>A0ABM8B5V9</accession>
<dbReference type="Gene3D" id="2.130.10.30">
    <property type="entry name" value="Regulator of chromosome condensation 1/beta-lactamase-inhibitor protein II"/>
    <property type="match status" value="5"/>
</dbReference>
<evidence type="ECO:0000256" key="1">
    <source>
        <dbReference type="ARBA" id="ARBA00022737"/>
    </source>
</evidence>
<feature type="domain" description="RCC1-like" evidence="4">
    <location>
        <begin position="600"/>
        <end position="907"/>
    </location>
</feature>
<feature type="compositionally biased region" description="Low complexity" evidence="2">
    <location>
        <begin position="943"/>
        <end position="952"/>
    </location>
</feature>
<organism evidence="5 6">
    <name type="scientific">Bombiscardovia nodaiensis</name>
    <dbReference type="NCBI Taxonomy" id="2932181"/>
    <lineage>
        <taxon>Bacteria</taxon>
        <taxon>Bacillati</taxon>
        <taxon>Actinomycetota</taxon>
        <taxon>Actinomycetes</taxon>
        <taxon>Bifidobacteriales</taxon>
        <taxon>Bifidobacteriaceae</taxon>
        <taxon>Bombiscardovia</taxon>
    </lineage>
</organism>
<gene>
    <name evidence="5" type="ORF">KIM372_01610</name>
</gene>
<dbReference type="PANTHER" id="PTHR22870">
    <property type="entry name" value="REGULATOR OF CHROMOSOME CONDENSATION"/>
    <property type="match status" value="1"/>
</dbReference>
<evidence type="ECO:0000313" key="6">
    <source>
        <dbReference type="Proteomes" id="UP001321766"/>
    </source>
</evidence>
<dbReference type="SUPFAM" id="SSF50985">
    <property type="entry name" value="RCC1/BLIP-II"/>
    <property type="match status" value="4"/>
</dbReference>
<proteinExistence type="predicted"/>
<sequence>MRRLRSASAIALTFALLVLGGGHSSLTRPAHADPITDAQGFSLNPTYGPTAGGNDVAITPPFKTTIKFKSVYSANVHTLAFDTDGTLWAWGQNQFGNLGNGTFSNSSTLPVKVRVPTGVKFTTVSLGSWYNLAIDSTGSLWSWGDNRSGVLGDGSTVNKNIPVRVQTPAGVKFKTISAGAYHALALDTSGNLWAWGNNYYGQFGNNTASGGGPYEASSTTPVQISTSIKFTTISAGFQYSMALDASGNAYAWGWNGDSPHGYLGTSNTTSNKVLTPQPVLGGVHFKTICAKGWNGFLIAGISKDDGSLYTWGQNTYGQLGDGTTTQRFRPTRINTPVPFTDIYVGAWHMLALGTDHQAYAWGQNSVAGGGSPTIGLVGNGTNIDQHSPVPVNHPANVPADYQVTSISAGALTAISIGSDGHAYAWGPNERGELGDGTTTDRLSPVRVADPKIEITGITFDTTNATGFTHDTVTDLWHVKAPAHPVGKVKVHIKWTLSNVAQTDALLDYEYKTSYTVHFDLGDARGHATPVPDQSVVNGDTTLMPDPNPTWPGHRFAGWFQGDVPWDFGTDPVNATMTLTALWDDITFTLKPQAGPVNTNTPVTITANPQQLKTRFTQVSTGITHTLTIGSDGNTYAWGYNGYGQFGNGTTTDRNIPTLITPPAGVRFNRVFAGMNASFALDTTGRLWAWGNNQYGQLGNGSSITTAPFAQTTPVQVHVPAGVTFTHIYPSYDFTLAVTNTNTVYTWGHNDSGQLGNADNTLAAQFEPVPVNLNGETVKQAATGTHHAMILTSSNKLYTWGYNATGQLGNGTTTNQVTPRVVTPPASGPFTSIGAGYQSSYALDSSQHLYSWGGNPSGELGLGDTTNRTTPTLIPSLASRSITKLYTSTSSYSAFATDSTGNTWAWGTTYTASWAPAAPHPPAATTAAAPTQPTSPAISPPTPHASTPAHGTP</sequence>